<name>A0A1G1YT92_9BACT</name>
<organism evidence="2 3">
    <name type="scientific">Candidatus Buchananbacteria bacterium RIFCSPLOWO2_01_FULL_40_23b</name>
    <dbReference type="NCBI Taxonomy" id="1797544"/>
    <lineage>
        <taxon>Bacteria</taxon>
        <taxon>Candidatus Buchananiibacteriota</taxon>
    </lineage>
</organism>
<evidence type="ECO:0000256" key="1">
    <source>
        <dbReference type="SAM" id="Phobius"/>
    </source>
</evidence>
<dbReference type="EMBL" id="MHIN01000014">
    <property type="protein sequence ID" value="OGY55499.1"/>
    <property type="molecule type" value="Genomic_DNA"/>
</dbReference>
<keyword evidence="1" id="KW-0812">Transmembrane</keyword>
<protein>
    <submittedName>
        <fullName evidence="2">Uncharacterized protein</fullName>
    </submittedName>
</protein>
<proteinExistence type="predicted"/>
<evidence type="ECO:0000313" key="3">
    <source>
        <dbReference type="Proteomes" id="UP000178122"/>
    </source>
</evidence>
<keyword evidence="1" id="KW-1133">Transmembrane helix</keyword>
<dbReference type="AlphaFoldDB" id="A0A1G1YT92"/>
<reference evidence="2 3" key="1">
    <citation type="journal article" date="2016" name="Nat. Commun.">
        <title>Thousands of microbial genomes shed light on interconnected biogeochemical processes in an aquifer system.</title>
        <authorList>
            <person name="Anantharaman K."/>
            <person name="Brown C.T."/>
            <person name="Hug L.A."/>
            <person name="Sharon I."/>
            <person name="Castelle C.J."/>
            <person name="Probst A.J."/>
            <person name="Thomas B.C."/>
            <person name="Singh A."/>
            <person name="Wilkins M.J."/>
            <person name="Karaoz U."/>
            <person name="Brodie E.L."/>
            <person name="Williams K.H."/>
            <person name="Hubbard S.S."/>
            <person name="Banfield J.F."/>
        </authorList>
    </citation>
    <scope>NUCLEOTIDE SEQUENCE [LARGE SCALE GENOMIC DNA]</scope>
</reference>
<evidence type="ECO:0000313" key="2">
    <source>
        <dbReference type="EMBL" id="OGY55499.1"/>
    </source>
</evidence>
<feature type="transmembrane region" description="Helical" evidence="1">
    <location>
        <begin position="12"/>
        <end position="39"/>
    </location>
</feature>
<keyword evidence="1" id="KW-0472">Membrane</keyword>
<dbReference type="Proteomes" id="UP000178122">
    <property type="component" value="Unassembled WGS sequence"/>
</dbReference>
<comment type="caution">
    <text evidence="2">The sequence shown here is derived from an EMBL/GenBank/DDBJ whole genome shotgun (WGS) entry which is preliminary data.</text>
</comment>
<gene>
    <name evidence="2" type="ORF">A2912_06125</name>
</gene>
<accession>A0A1G1YT92</accession>
<sequence length="149" mass="17172">MKILFFKSRFTHHVLIVGVFVTIVLTVLFRFVLGVWPWIPAIDFLQNYHPLEKRACVNNGGRWVERGFHGMIIVDKAYCYYPPRDLGKHCYQNSECEKLCRPTDEKDEEGFNIGRCGDKDPFYCGYNLPNKSKGAYMNGPGALDGCHLF</sequence>